<organism evidence="1 2">
    <name type="scientific">Rhabditophanes sp. KR3021</name>
    <dbReference type="NCBI Taxonomy" id="114890"/>
    <lineage>
        <taxon>Eukaryota</taxon>
        <taxon>Metazoa</taxon>
        <taxon>Ecdysozoa</taxon>
        <taxon>Nematoda</taxon>
        <taxon>Chromadorea</taxon>
        <taxon>Rhabditida</taxon>
        <taxon>Tylenchina</taxon>
        <taxon>Panagrolaimomorpha</taxon>
        <taxon>Strongyloidoidea</taxon>
        <taxon>Alloionematidae</taxon>
        <taxon>Rhabditophanes</taxon>
    </lineage>
</organism>
<dbReference type="WBParaSite" id="RSKR_0000439900.1">
    <property type="protein sequence ID" value="RSKR_0000439900.1"/>
    <property type="gene ID" value="RSKR_0000439900"/>
</dbReference>
<sequence>MAPRATDYSTSGESTCPYKVLGVTKEAEDGDIKKAYRKLALLWHPDKNPENHEEAEKKFKEIAQAYEILSDTQKRADYDKTKYGRHSFGGHRTNPSAARAGFASGKHRNSTGSYHHHGPSSPFFAHQFRSPFDIFQDFFGEPFKGFQDIHSQFGAHTKFHHAFFEDKDPLSAFHSTTRPTNPRRYPTKHARSFDEGKDENDNNYSSVIRFSSSNEPGKNARKITTSTRMVDGKKVTTKKEEDNGTETVEILEDGILKSKLINGIEVTVGAC</sequence>
<proteinExistence type="predicted"/>
<name>A0AC35TV48_9BILA</name>
<dbReference type="Proteomes" id="UP000095286">
    <property type="component" value="Unplaced"/>
</dbReference>
<evidence type="ECO:0000313" key="1">
    <source>
        <dbReference type="Proteomes" id="UP000095286"/>
    </source>
</evidence>
<protein>
    <submittedName>
        <fullName evidence="2">J domain-containing protein</fullName>
    </submittedName>
</protein>
<reference evidence="2" key="1">
    <citation type="submission" date="2016-11" db="UniProtKB">
        <authorList>
            <consortium name="WormBaseParasite"/>
        </authorList>
    </citation>
    <scope>IDENTIFICATION</scope>
    <source>
        <strain evidence="2">KR3021</strain>
    </source>
</reference>
<accession>A0AC35TV48</accession>
<evidence type="ECO:0000313" key="2">
    <source>
        <dbReference type="WBParaSite" id="RSKR_0000439900.1"/>
    </source>
</evidence>